<feature type="region of interest" description="Disordered" evidence="4">
    <location>
        <begin position="1"/>
        <end position="85"/>
    </location>
</feature>
<evidence type="ECO:0000256" key="1">
    <source>
        <dbReference type="ARBA" id="ARBA00022737"/>
    </source>
</evidence>
<keyword evidence="6" id="KW-1185">Reference proteome</keyword>
<feature type="repeat" description="ANK" evidence="3">
    <location>
        <begin position="639"/>
        <end position="671"/>
    </location>
</feature>
<dbReference type="Proteomes" id="UP001190700">
    <property type="component" value="Unassembled WGS sequence"/>
</dbReference>
<feature type="repeat" description="ANK" evidence="3">
    <location>
        <begin position="497"/>
        <end position="519"/>
    </location>
</feature>
<dbReference type="SUPFAM" id="SSF48403">
    <property type="entry name" value="Ankyrin repeat"/>
    <property type="match status" value="2"/>
</dbReference>
<comment type="caution">
    <text evidence="5">The sequence shown here is derived from an EMBL/GenBank/DDBJ whole genome shotgun (WGS) entry which is preliminary data.</text>
</comment>
<sequence length="726" mass="79541">MAIQPSQHSSQFYSHNFSSNNDSVSSSKRGSECGFSLENDREYKRRNHGAERGASGTHISISSSTQDVSLQPTEGDTELHLESSEGQQEAIKCVVEGGAAVNATNQTQDVTQQTVKSHPILRAAAEEDLTAVLEMLKHPGVPVNTLDANGNTPLFWASLNRDTAMIEALLKAGADPSCATKAGWSVGHQVCLDDQEEAIPLVLKHLKPGDIDAGDDLGRTVLHRAAAQGRKARVELLLEHDADVEACDNYGNTPLHLAAENGHLEVVKVLVESAGKEVKERMMLMENETGLTPLAAAAAAGHYDVVVLLRKAGDVHDWSKLLSLAAKGQHDEVVEYFLTEAREAYNIDEVCQNALTEASRQGHADRVECLIRAKIVDTLYFHEIRDHWMDMDAALSEVYGMILRAAAEGGQYEMVFEYAGGSTEEAKERAFYEAGRHGHADVVGYFIEHEDIDVNVYVELGIDQGAHVLTMAAAEGKKAIVQVLLLHRANKFVQGDYGNTPLHLAAENGHLEVLKILVESAGEEVKERMMLMENEYGNTPLHLAAENGHLEVVKVLVESAGEEVKERMMLMENEDGDTPLVLAGHNLHEEVMVFLSGGSSRQRSKGQTQLHDMAAKGDMELLKQVYRNLGTVNCAPDQDGRTPLHYAAKEGKLDSVTFLLEKGADKEAKDKLGKRPLHVAAEGGIDNYRVIKELMKWGVDMDAKDNEGNKGLYYAPWVQFEMAKCS</sequence>
<feature type="repeat" description="ANK" evidence="3">
    <location>
        <begin position="536"/>
        <end position="558"/>
    </location>
</feature>
<name>A0AAE0BQM6_9CHLO</name>
<dbReference type="InterPro" id="IPR036770">
    <property type="entry name" value="Ankyrin_rpt-contain_sf"/>
</dbReference>
<dbReference type="PANTHER" id="PTHR24126">
    <property type="entry name" value="ANKYRIN REPEAT, PH AND SEC7 DOMAIN CONTAINING PROTEIN SECG-RELATED"/>
    <property type="match status" value="1"/>
</dbReference>
<protein>
    <submittedName>
        <fullName evidence="5">Uncharacterized protein</fullName>
    </submittedName>
</protein>
<feature type="repeat" description="ANK" evidence="3">
    <location>
        <begin position="217"/>
        <end position="249"/>
    </location>
</feature>
<feature type="repeat" description="ANK" evidence="3">
    <location>
        <begin position="250"/>
        <end position="272"/>
    </location>
</feature>
<evidence type="ECO:0000256" key="4">
    <source>
        <dbReference type="SAM" id="MobiDB-lite"/>
    </source>
</evidence>
<dbReference type="Pfam" id="PF00023">
    <property type="entry name" value="Ank"/>
    <property type="match status" value="1"/>
</dbReference>
<evidence type="ECO:0000313" key="5">
    <source>
        <dbReference type="EMBL" id="KAK3241031.1"/>
    </source>
</evidence>
<keyword evidence="2 3" id="KW-0040">ANK repeat</keyword>
<feature type="compositionally biased region" description="Polar residues" evidence="4">
    <location>
        <begin position="1"/>
        <end position="13"/>
    </location>
</feature>
<dbReference type="PANTHER" id="PTHR24126:SF14">
    <property type="entry name" value="ANK_REP_REGION DOMAIN-CONTAINING PROTEIN"/>
    <property type="match status" value="1"/>
</dbReference>
<evidence type="ECO:0000313" key="6">
    <source>
        <dbReference type="Proteomes" id="UP001190700"/>
    </source>
</evidence>
<feature type="repeat" description="ANK" evidence="3">
    <location>
        <begin position="672"/>
        <end position="706"/>
    </location>
</feature>
<feature type="compositionally biased region" description="Polar residues" evidence="4">
    <location>
        <begin position="57"/>
        <end position="74"/>
    </location>
</feature>
<feature type="repeat" description="ANK" evidence="3">
    <location>
        <begin position="74"/>
        <end position="106"/>
    </location>
</feature>
<organism evidence="5 6">
    <name type="scientific">Cymbomonas tetramitiformis</name>
    <dbReference type="NCBI Taxonomy" id="36881"/>
    <lineage>
        <taxon>Eukaryota</taxon>
        <taxon>Viridiplantae</taxon>
        <taxon>Chlorophyta</taxon>
        <taxon>Pyramimonadophyceae</taxon>
        <taxon>Pyramimonadales</taxon>
        <taxon>Pyramimonadaceae</taxon>
        <taxon>Cymbomonas</taxon>
    </lineage>
</organism>
<dbReference type="EMBL" id="LGRX02033491">
    <property type="protein sequence ID" value="KAK3241031.1"/>
    <property type="molecule type" value="Genomic_DNA"/>
</dbReference>
<gene>
    <name evidence="5" type="ORF">CYMTET_49169</name>
</gene>
<proteinExistence type="predicted"/>
<dbReference type="PRINTS" id="PR01415">
    <property type="entry name" value="ANKYRIN"/>
</dbReference>
<dbReference type="InterPro" id="IPR002110">
    <property type="entry name" value="Ankyrin_rpt"/>
</dbReference>
<evidence type="ECO:0000256" key="2">
    <source>
        <dbReference type="ARBA" id="ARBA00023043"/>
    </source>
</evidence>
<dbReference type="Pfam" id="PF12796">
    <property type="entry name" value="Ank_2"/>
    <property type="match status" value="4"/>
</dbReference>
<accession>A0AAE0BQM6</accession>
<dbReference type="PROSITE" id="PS50088">
    <property type="entry name" value="ANK_REPEAT"/>
    <property type="match status" value="8"/>
</dbReference>
<dbReference type="Gene3D" id="1.25.40.20">
    <property type="entry name" value="Ankyrin repeat-containing domain"/>
    <property type="match status" value="5"/>
</dbReference>
<dbReference type="AlphaFoldDB" id="A0AAE0BQM6"/>
<dbReference type="SMART" id="SM00248">
    <property type="entry name" value="ANK"/>
    <property type="match status" value="14"/>
</dbReference>
<feature type="repeat" description="ANK" evidence="3">
    <location>
        <begin position="149"/>
        <end position="181"/>
    </location>
</feature>
<reference evidence="5 6" key="1">
    <citation type="journal article" date="2015" name="Genome Biol. Evol.">
        <title>Comparative Genomics of a Bacterivorous Green Alga Reveals Evolutionary Causalities and Consequences of Phago-Mixotrophic Mode of Nutrition.</title>
        <authorList>
            <person name="Burns J.A."/>
            <person name="Paasch A."/>
            <person name="Narechania A."/>
            <person name="Kim E."/>
        </authorList>
    </citation>
    <scope>NUCLEOTIDE SEQUENCE [LARGE SCALE GENOMIC DNA]</scope>
    <source>
        <strain evidence="5 6">PLY_AMNH</strain>
    </source>
</reference>
<keyword evidence="1" id="KW-0677">Repeat</keyword>
<evidence type="ECO:0000256" key="3">
    <source>
        <dbReference type="PROSITE-ProRule" id="PRU00023"/>
    </source>
</evidence>
<dbReference type="PROSITE" id="PS50297">
    <property type="entry name" value="ANK_REP_REGION"/>
    <property type="match status" value="8"/>
</dbReference>
<feature type="compositionally biased region" description="Basic and acidic residues" evidence="4">
    <location>
        <begin position="38"/>
        <end position="51"/>
    </location>
</feature>
<feature type="compositionally biased region" description="Low complexity" evidence="4">
    <location>
        <begin position="14"/>
        <end position="28"/>
    </location>
</feature>